<keyword evidence="4" id="KW-1185">Reference proteome</keyword>
<evidence type="ECO:0000256" key="1">
    <source>
        <dbReference type="SAM" id="MobiDB-lite"/>
    </source>
</evidence>
<feature type="region of interest" description="Disordered" evidence="1">
    <location>
        <begin position="114"/>
        <end position="145"/>
    </location>
</feature>
<accession>A0A016TJM1</accession>
<dbReference type="OrthoDB" id="5903817at2759"/>
<dbReference type="AlphaFoldDB" id="A0A016TJM1"/>
<evidence type="ECO:0000313" key="3">
    <source>
        <dbReference type="EMBL" id="EYC03159.1"/>
    </source>
</evidence>
<feature type="compositionally biased region" description="Polar residues" evidence="1">
    <location>
        <begin position="336"/>
        <end position="366"/>
    </location>
</feature>
<keyword evidence="2" id="KW-1133">Transmembrane helix</keyword>
<feature type="compositionally biased region" description="Basic and acidic residues" evidence="1">
    <location>
        <begin position="297"/>
        <end position="307"/>
    </location>
</feature>
<name>A0A016TJM1_9BILA</name>
<proteinExistence type="predicted"/>
<dbReference type="Proteomes" id="UP000024635">
    <property type="component" value="Unassembled WGS sequence"/>
</dbReference>
<protein>
    <submittedName>
        <fullName evidence="3">Uncharacterized protein</fullName>
    </submittedName>
</protein>
<evidence type="ECO:0000313" key="4">
    <source>
        <dbReference type="Proteomes" id="UP000024635"/>
    </source>
</evidence>
<comment type="caution">
    <text evidence="3">The sequence shown here is derived from an EMBL/GenBank/DDBJ whole genome shotgun (WGS) entry which is preliminary data.</text>
</comment>
<feature type="compositionally biased region" description="Basic and acidic residues" evidence="1">
    <location>
        <begin position="273"/>
        <end position="286"/>
    </location>
</feature>
<dbReference type="EMBL" id="JARK01001431">
    <property type="protein sequence ID" value="EYC03159.1"/>
    <property type="molecule type" value="Genomic_DNA"/>
</dbReference>
<keyword evidence="2" id="KW-0812">Transmembrane</keyword>
<feature type="region of interest" description="Disordered" evidence="1">
    <location>
        <begin position="268"/>
        <end position="405"/>
    </location>
</feature>
<reference evidence="4" key="1">
    <citation type="journal article" date="2015" name="Nat. Genet.">
        <title>The genome and transcriptome of the zoonotic hookworm Ancylostoma ceylanicum identify infection-specific gene families.</title>
        <authorList>
            <person name="Schwarz E.M."/>
            <person name="Hu Y."/>
            <person name="Antoshechkin I."/>
            <person name="Miller M.M."/>
            <person name="Sternberg P.W."/>
            <person name="Aroian R.V."/>
        </authorList>
    </citation>
    <scope>NUCLEOTIDE SEQUENCE</scope>
    <source>
        <strain evidence="4">HY135</strain>
    </source>
</reference>
<evidence type="ECO:0000256" key="2">
    <source>
        <dbReference type="SAM" id="Phobius"/>
    </source>
</evidence>
<feature type="transmembrane region" description="Helical" evidence="2">
    <location>
        <begin position="23"/>
        <end position="48"/>
    </location>
</feature>
<keyword evidence="2" id="KW-0472">Membrane</keyword>
<gene>
    <name evidence="3" type="primary">Acey_s0095.g2796</name>
    <name evidence="3" type="ORF">Y032_0095g2796</name>
</gene>
<feature type="compositionally biased region" description="Basic and acidic residues" evidence="1">
    <location>
        <begin position="315"/>
        <end position="332"/>
    </location>
</feature>
<organism evidence="3 4">
    <name type="scientific">Ancylostoma ceylanicum</name>
    <dbReference type="NCBI Taxonomy" id="53326"/>
    <lineage>
        <taxon>Eukaryota</taxon>
        <taxon>Metazoa</taxon>
        <taxon>Ecdysozoa</taxon>
        <taxon>Nematoda</taxon>
        <taxon>Chromadorea</taxon>
        <taxon>Rhabditida</taxon>
        <taxon>Rhabditina</taxon>
        <taxon>Rhabditomorpha</taxon>
        <taxon>Strongyloidea</taxon>
        <taxon>Ancylostomatidae</taxon>
        <taxon>Ancylostomatinae</taxon>
        <taxon>Ancylostoma</taxon>
    </lineage>
</organism>
<sequence length="405" mass="44058">MVAVLEKGEYVPYHDMWPDRVDVFTLLASITLLVVTILMVYWLGTLCYRTFGPPSKIREVPPSPSSVRVRKEMEYLGDDEGSESMPLDWVIERPEHLRSERMASGHTKAQPILSDRTISISEAGRTTPKRGRRGSGNVPRSPPVLNVIWEPTQGIYAAEGPDESQAADHRQLISSTPIILKKPAPSGRGHIDEPVIVNLYYEPSTPGEYVQVPARTSATPKSAPGETVNTTIAVSNDVAPSVSVTTTTTRTRVSEPIPGYTKKVTETFSTTKEVTRTPVESKDKARATSPPLLTAKEMLKEVGEKPKASSAAEGAPKEEKESSVKTAREEPANKVAPQTSQIPSPAPTQVETPRTTKGSIETSKTTVIREYVTDKPPAEILAETPARPASANPPTKPTTVPIVRK</sequence>